<sequence length="53" mass="5598">MSSGCGASSPNTRYPSLSAACTAAANRTVYRRFSTQYSPVNDGRSRGSHNVAE</sequence>
<evidence type="ECO:0000313" key="2">
    <source>
        <dbReference type="EMBL" id="COY09033.1"/>
    </source>
</evidence>
<accession>A0A0U0TD91</accession>
<protein>
    <submittedName>
        <fullName evidence="1">Uncharacterized protein</fullName>
    </submittedName>
</protein>
<name>A0A0U0TD91_MYCTX</name>
<evidence type="ECO:0000313" key="4">
    <source>
        <dbReference type="Proteomes" id="UP000039021"/>
    </source>
</evidence>
<organism evidence="1 3">
    <name type="scientific">Mycobacterium tuberculosis</name>
    <dbReference type="NCBI Taxonomy" id="1773"/>
    <lineage>
        <taxon>Bacteria</taxon>
        <taxon>Bacillati</taxon>
        <taxon>Actinomycetota</taxon>
        <taxon>Actinomycetes</taxon>
        <taxon>Mycobacteriales</taxon>
        <taxon>Mycobacteriaceae</taxon>
        <taxon>Mycobacterium</taxon>
        <taxon>Mycobacterium tuberculosis complex</taxon>
    </lineage>
</organism>
<dbReference type="EMBL" id="CSBK01000916">
    <property type="protein sequence ID" value="COY09033.1"/>
    <property type="molecule type" value="Genomic_DNA"/>
</dbReference>
<dbReference type="AlphaFoldDB" id="A0A0U0TD91"/>
<dbReference type="Proteomes" id="UP000038802">
    <property type="component" value="Unassembled WGS sequence"/>
</dbReference>
<evidence type="ECO:0000313" key="3">
    <source>
        <dbReference type="Proteomes" id="UP000038802"/>
    </source>
</evidence>
<reference evidence="1" key="1">
    <citation type="submission" date="2015-03" db="EMBL/GenBank/DDBJ databases">
        <authorList>
            <person name="Murphy D."/>
        </authorList>
    </citation>
    <scope>NUCLEOTIDE SEQUENCE [LARGE SCALE GENOMIC DNA]</scope>
    <source>
        <strain evidence="1">K00500041</strain>
    </source>
</reference>
<reference evidence="2" key="2">
    <citation type="submission" date="2015-03" db="EMBL/GenBank/DDBJ databases">
        <authorList>
            <consortium name="Pathogen Informatics"/>
            <person name="Murphy D."/>
        </authorList>
    </citation>
    <scope>NUCLEOTIDE SEQUENCE</scope>
    <source>
        <strain evidence="2">N09902308</strain>
    </source>
</reference>
<proteinExistence type="predicted"/>
<dbReference type="Proteomes" id="UP000039021">
    <property type="component" value="Unassembled WGS sequence"/>
</dbReference>
<reference evidence="3 4" key="3">
    <citation type="submission" date="2015-03" db="EMBL/GenBank/DDBJ databases">
        <authorList>
            <consortium name="Pathogen Informatics"/>
        </authorList>
    </citation>
    <scope>NUCLEOTIDE SEQUENCE [LARGE SCALE GENOMIC DNA]</scope>
    <source>
        <strain evidence="3">K00500041</strain>
        <strain evidence="4">N09902308</strain>
    </source>
</reference>
<dbReference type="EMBL" id="CSAE01000175">
    <property type="protein sequence ID" value="COV68060.1"/>
    <property type="molecule type" value="Genomic_DNA"/>
</dbReference>
<evidence type="ECO:0000313" key="1">
    <source>
        <dbReference type="EMBL" id="COV68060.1"/>
    </source>
</evidence>
<gene>
    <name evidence="1" type="ORF">ERS007703_01854</name>
    <name evidence="2" type="ORF">ERS007739_02107</name>
</gene>